<dbReference type="EMBL" id="QVQT01000002">
    <property type="protein sequence ID" value="RFU17874.1"/>
    <property type="molecule type" value="Genomic_DNA"/>
</dbReference>
<dbReference type="FunFam" id="3.40.309.10:FF:000002">
    <property type="entry name" value="Methylmalonate-semialdehyde dehydrogenase (Acylating)"/>
    <property type="match status" value="1"/>
</dbReference>
<evidence type="ECO:0000313" key="5">
    <source>
        <dbReference type="EMBL" id="RFU17874.1"/>
    </source>
</evidence>
<dbReference type="RefSeq" id="WP_117298621.1">
    <property type="nucleotide sequence ID" value="NZ_QVQT02000002.1"/>
</dbReference>
<dbReference type="PANTHER" id="PTHR43866:SF4">
    <property type="entry name" value="MALONATE-SEMIALDEHYDE DEHYDROGENASE"/>
    <property type="match status" value="1"/>
</dbReference>
<keyword evidence="6" id="KW-1185">Reference proteome</keyword>
<evidence type="ECO:0000256" key="3">
    <source>
        <dbReference type="ARBA" id="ARBA00023027"/>
    </source>
</evidence>
<dbReference type="PANTHER" id="PTHR43866">
    <property type="entry name" value="MALONATE-SEMIALDEHYDE DEHYDROGENASE"/>
    <property type="match status" value="1"/>
</dbReference>
<dbReference type="Gene3D" id="3.40.605.10">
    <property type="entry name" value="Aldehyde Dehydrogenase, Chain A, domain 1"/>
    <property type="match status" value="1"/>
</dbReference>
<dbReference type="Gene3D" id="3.40.309.10">
    <property type="entry name" value="Aldehyde Dehydrogenase, Chain A, domain 2"/>
    <property type="match status" value="1"/>
</dbReference>
<protein>
    <recommendedName>
        <fullName evidence="1">methylmalonate-semialdehyde dehydrogenase (CoA acylating)</fullName>
        <ecNumber evidence="1">1.2.1.27</ecNumber>
    </recommendedName>
</protein>
<dbReference type="InterPro" id="IPR016162">
    <property type="entry name" value="Ald_DH_N"/>
</dbReference>
<sequence length="493" mass="52900">MTQTATTEATYIGGVWEESKASAYSEIVNPATGEVIARIPLADESVVGRAVEAAAKAYPAWRRTPPQDRIQYLFRFRELLLKRIDDIARTVTLENGKTLAEAKAETQRGIENVEVACGIPTLMQGYNLEDIASGIDEIMIRQPLGVTAAITPFNFPSMIPLWFLPYAIATGNTFILKPSERVPLTAILLTQLLEEAGLPAGVMNLVVGAKPSVDALLHHPDVRAISFVGSTPVAKYIYSEGSAHGKRVQCQGGAKNYVVVMPDADLDMTAKIVSDSAFGCAGQRCLAVSVAVTVGDVKQKFTDAIVERASSIRTGNGLDKDVQMGPVITAQSKSRILQSVEKGLKEGGRVALDGRAGINGNAPHGNFIAPTILTDIDASNPLTSTEIFGPVLTVNSTNTLDDAIEVLSKSAFGNSSAIFTSSGAAARKFRYEVPTGNVGVNIGVAAPMAYFPFSGWKDSFMGVLHGQGKDAIEFYTDKKVVIERWPKEWSRKF</sequence>
<proteinExistence type="predicted"/>
<dbReference type="InterPro" id="IPR016161">
    <property type="entry name" value="Ald_DH/histidinol_DH"/>
</dbReference>
<keyword evidence="3" id="KW-0520">NAD</keyword>
<dbReference type="InterPro" id="IPR016163">
    <property type="entry name" value="Ald_DH_C"/>
</dbReference>
<name>A0A372ISK1_9BACT</name>
<gene>
    <name evidence="5" type="primary">mmsA</name>
    <name evidence="5" type="ORF">D0Y96_07150</name>
</gene>
<feature type="domain" description="Aldehyde dehydrogenase" evidence="4">
    <location>
        <begin position="16"/>
        <end position="481"/>
    </location>
</feature>
<dbReference type="InterPro" id="IPR010061">
    <property type="entry name" value="MeMal-semiAld_DH"/>
</dbReference>
<accession>A0A372ISK1</accession>
<dbReference type="Proteomes" id="UP000264702">
    <property type="component" value="Unassembled WGS sequence"/>
</dbReference>
<dbReference type="InterPro" id="IPR016160">
    <property type="entry name" value="Ald_DH_CS_CYS"/>
</dbReference>
<dbReference type="SUPFAM" id="SSF53720">
    <property type="entry name" value="ALDH-like"/>
    <property type="match status" value="1"/>
</dbReference>
<evidence type="ECO:0000256" key="1">
    <source>
        <dbReference type="ARBA" id="ARBA00013048"/>
    </source>
</evidence>
<dbReference type="Pfam" id="PF00171">
    <property type="entry name" value="Aldedh"/>
    <property type="match status" value="1"/>
</dbReference>
<dbReference type="InterPro" id="IPR015590">
    <property type="entry name" value="Aldehyde_DH_dom"/>
</dbReference>
<organism evidence="5 6">
    <name type="scientific">Paracidobacterium acidisoli</name>
    <dbReference type="NCBI Taxonomy" id="2303751"/>
    <lineage>
        <taxon>Bacteria</taxon>
        <taxon>Pseudomonadati</taxon>
        <taxon>Acidobacteriota</taxon>
        <taxon>Terriglobia</taxon>
        <taxon>Terriglobales</taxon>
        <taxon>Acidobacteriaceae</taxon>
        <taxon>Paracidobacterium</taxon>
    </lineage>
</organism>
<dbReference type="NCBIfam" id="TIGR01722">
    <property type="entry name" value="MMSDH"/>
    <property type="match status" value="1"/>
</dbReference>
<evidence type="ECO:0000259" key="4">
    <source>
        <dbReference type="Pfam" id="PF00171"/>
    </source>
</evidence>
<dbReference type="GO" id="GO:0004491">
    <property type="term" value="F:methylmalonate-semialdehyde dehydrogenase (acylating, NAD) activity"/>
    <property type="evidence" value="ECO:0007669"/>
    <property type="project" value="UniProtKB-EC"/>
</dbReference>
<comment type="caution">
    <text evidence="5">The sequence shown here is derived from an EMBL/GenBank/DDBJ whole genome shotgun (WGS) entry which is preliminary data.</text>
</comment>
<keyword evidence="2 5" id="KW-0560">Oxidoreductase</keyword>
<dbReference type="EC" id="1.2.1.27" evidence="1"/>
<dbReference type="GO" id="GO:0006574">
    <property type="term" value="P:L-valine catabolic process"/>
    <property type="evidence" value="ECO:0007669"/>
    <property type="project" value="TreeGrafter"/>
</dbReference>
<reference evidence="5 6" key="1">
    <citation type="submission" date="2018-08" db="EMBL/GenBank/DDBJ databases">
        <title>Acidipila sp. 4G-K13, an acidobacterium isolated from forest soil.</title>
        <authorList>
            <person name="Gao Z.-H."/>
            <person name="Qiu L.-H."/>
        </authorList>
    </citation>
    <scope>NUCLEOTIDE SEQUENCE [LARGE SCALE GENOMIC DNA]</scope>
    <source>
        <strain evidence="5 6">4G-K13</strain>
    </source>
</reference>
<dbReference type="OrthoDB" id="9762913at2"/>
<evidence type="ECO:0000313" key="6">
    <source>
        <dbReference type="Proteomes" id="UP000264702"/>
    </source>
</evidence>
<dbReference type="FunFam" id="3.40.605.10:FF:000003">
    <property type="entry name" value="Methylmalonate-semialdehyde dehydrogenase [acylating]"/>
    <property type="match status" value="1"/>
</dbReference>
<dbReference type="CDD" id="cd07085">
    <property type="entry name" value="ALDH_F6_MMSDH"/>
    <property type="match status" value="1"/>
</dbReference>
<dbReference type="PROSITE" id="PS00070">
    <property type="entry name" value="ALDEHYDE_DEHYDR_CYS"/>
    <property type="match status" value="1"/>
</dbReference>
<dbReference type="GO" id="GO:0006210">
    <property type="term" value="P:thymine catabolic process"/>
    <property type="evidence" value="ECO:0007669"/>
    <property type="project" value="TreeGrafter"/>
</dbReference>
<dbReference type="AlphaFoldDB" id="A0A372ISK1"/>
<evidence type="ECO:0000256" key="2">
    <source>
        <dbReference type="ARBA" id="ARBA00023002"/>
    </source>
</evidence>